<feature type="region of interest" description="Disordered" evidence="9">
    <location>
        <begin position="193"/>
        <end position="231"/>
    </location>
</feature>
<feature type="compositionally biased region" description="Pro residues" evidence="9">
    <location>
        <begin position="211"/>
        <end position="229"/>
    </location>
</feature>
<evidence type="ECO:0000256" key="6">
    <source>
        <dbReference type="ARBA" id="ARBA00022679"/>
    </source>
</evidence>
<evidence type="ECO:0000256" key="5">
    <source>
        <dbReference type="ARBA" id="ARBA00022676"/>
    </source>
</evidence>
<feature type="domain" description="PIGA GPI anchor biosynthesis" evidence="12">
    <location>
        <begin position="44"/>
        <end position="133"/>
    </location>
</feature>
<protein>
    <recommendedName>
        <fullName evidence="8">Phosphatidylinositol N-acetylglucosaminyltransferase GPI3 subunit</fullName>
        <ecNumber evidence="3">2.4.1.198</ecNumber>
    </recommendedName>
    <alternativeName>
        <fullName evidence="7">GlcNAc-PI synthesis protein</fullName>
    </alternativeName>
</protein>
<dbReference type="CDD" id="cd03796">
    <property type="entry name" value="GT4_PIG-A-like"/>
    <property type="match status" value="1"/>
</dbReference>
<feature type="compositionally biased region" description="Low complexity" evidence="9">
    <location>
        <begin position="193"/>
        <end position="210"/>
    </location>
</feature>
<dbReference type="EC" id="2.4.1.198" evidence="3"/>
<reference evidence="13" key="1">
    <citation type="journal article" date="2023" name="Mol. Phylogenet. Evol.">
        <title>Genome-scale phylogeny and comparative genomics of the fungal order Sordariales.</title>
        <authorList>
            <person name="Hensen N."/>
            <person name="Bonometti L."/>
            <person name="Westerberg I."/>
            <person name="Brannstrom I.O."/>
            <person name="Guillou S."/>
            <person name="Cros-Aarteil S."/>
            <person name="Calhoun S."/>
            <person name="Haridas S."/>
            <person name="Kuo A."/>
            <person name="Mondo S."/>
            <person name="Pangilinan J."/>
            <person name="Riley R."/>
            <person name="LaButti K."/>
            <person name="Andreopoulos B."/>
            <person name="Lipzen A."/>
            <person name="Chen C."/>
            <person name="Yan M."/>
            <person name="Daum C."/>
            <person name="Ng V."/>
            <person name="Clum A."/>
            <person name="Steindorff A."/>
            <person name="Ohm R.A."/>
            <person name="Martin F."/>
            <person name="Silar P."/>
            <person name="Natvig D.O."/>
            <person name="Lalanne C."/>
            <person name="Gautier V."/>
            <person name="Ament-Velasquez S.L."/>
            <person name="Kruys A."/>
            <person name="Hutchinson M.I."/>
            <person name="Powell A.J."/>
            <person name="Barry K."/>
            <person name="Miller A.N."/>
            <person name="Grigoriev I.V."/>
            <person name="Debuchy R."/>
            <person name="Gladieux P."/>
            <person name="Hiltunen Thoren M."/>
            <person name="Johannesson H."/>
        </authorList>
    </citation>
    <scope>NUCLEOTIDE SEQUENCE</scope>
    <source>
        <strain evidence="13">FGSC 1904</strain>
    </source>
</reference>
<organism evidence="13 14">
    <name type="scientific">Sordaria brevicollis</name>
    <dbReference type="NCBI Taxonomy" id="83679"/>
    <lineage>
        <taxon>Eukaryota</taxon>
        <taxon>Fungi</taxon>
        <taxon>Dikarya</taxon>
        <taxon>Ascomycota</taxon>
        <taxon>Pezizomycotina</taxon>
        <taxon>Sordariomycetes</taxon>
        <taxon>Sordariomycetidae</taxon>
        <taxon>Sordariales</taxon>
        <taxon>Sordariaceae</taxon>
        <taxon>Sordaria</taxon>
    </lineage>
</organism>
<evidence type="ECO:0000256" key="10">
    <source>
        <dbReference type="SAM" id="Phobius"/>
    </source>
</evidence>
<name>A0AAE0UAM9_SORBR</name>
<dbReference type="PANTHER" id="PTHR45871">
    <property type="entry name" value="N-ACETYLGLUCOSAMINYL-PHOSPHATIDYLINOSITOL BIOSYNTHETIC PROTEIN"/>
    <property type="match status" value="1"/>
</dbReference>
<evidence type="ECO:0000313" key="13">
    <source>
        <dbReference type="EMBL" id="KAK3396760.1"/>
    </source>
</evidence>
<feature type="domain" description="Glycosyl transferase family 1" evidence="11">
    <location>
        <begin position="235"/>
        <end position="370"/>
    </location>
</feature>
<accession>A0AAE0UAM9</accession>
<dbReference type="Pfam" id="PF00534">
    <property type="entry name" value="Glycos_transf_1"/>
    <property type="match status" value="1"/>
</dbReference>
<evidence type="ECO:0000256" key="2">
    <source>
        <dbReference type="ARBA" id="ARBA00004687"/>
    </source>
</evidence>
<keyword evidence="10" id="KW-1133">Transmembrane helix</keyword>
<evidence type="ECO:0000256" key="9">
    <source>
        <dbReference type="SAM" id="MobiDB-lite"/>
    </source>
</evidence>
<dbReference type="EMBL" id="JAUTDP010000008">
    <property type="protein sequence ID" value="KAK3396760.1"/>
    <property type="molecule type" value="Genomic_DNA"/>
</dbReference>
<dbReference type="FunFam" id="3.40.50.2000:FF:000053">
    <property type="entry name" value="Phosphatidylinositol N-acetylglucosaminyltransferase GPI3 subunit"/>
    <property type="match status" value="1"/>
</dbReference>
<dbReference type="InterPro" id="IPR013234">
    <property type="entry name" value="PIGA_GPI_anchor_biosynthesis"/>
</dbReference>
<feature type="transmembrane region" description="Helical" evidence="10">
    <location>
        <begin position="471"/>
        <end position="490"/>
    </location>
</feature>
<keyword evidence="5 13" id="KW-0328">Glycosyltransferase</keyword>
<keyword evidence="6" id="KW-0808">Transferase</keyword>
<dbReference type="GO" id="GO:0000506">
    <property type="term" value="C:glycosylphosphatidylinositol-N-acetylglucosaminyltransferase (GPI-GnT) complex"/>
    <property type="evidence" value="ECO:0007669"/>
    <property type="project" value="InterPro"/>
</dbReference>
<dbReference type="Gene3D" id="3.40.50.2000">
    <property type="entry name" value="Glycogen Phosphorylase B"/>
    <property type="match status" value="2"/>
</dbReference>
<evidence type="ECO:0000259" key="12">
    <source>
        <dbReference type="Pfam" id="PF08288"/>
    </source>
</evidence>
<comment type="function">
    <text evidence="1">Catalytic subunit in the complex catalyzing the transfer of N-acetylglucosamine from UDP-N-acetylglucosamine to phosphatidylinositol, the first step of GPI biosynthesis.</text>
</comment>
<gene>
    <name evidence="13" type="ORF">B0T20DRAFT_242913</name>
</gene>
<dbReference type="GO" id="GO:0006506">
    <property type="term" value="P:GPI anchor biosynthetic process"/>
    <property type="evidence" value="ECO:0007669"/>
    <property type="project" value="UniProtKB-KW"/>
</dbReference>
<dbReference type="AlphaFoldDB" id="A0AAE0UAM9"/>
<comment type="pathway">
    <text evidence="2">Glycolipid biosynthesis; glycosylphosphatidylinositol-anchor biosynthesis.</text>
</comment>
<keyword evidence="10" id="KW-0472">Membrane</keyword>
<dbReference type="PANTHER" id="PTHR45871:SF1">
    <property type="entry name" value="PHOSPHATIDYLINOSITOL N-ACETYLGLUCOSAMINYLTRANSFERASE SUBUNIT A"/>
    <property type="match status" value="1"/>
</dbReference>
<reference evidence="13" key="2">
    <citation type="submission" date="2023-07" db="EMBL/GenBank/DDBJ databases">
        <authorList>
            <consortium name="Lawrence Berkeley National Laboratory"/>
            <person name="Haridas S."/>
            <person name="Hensen N."/>
            <person name="Bonometti L."/>
            <person name="Westerberg I."/>
            <person name="Brannstrom I.O."/>
            <person name="Guillou S."/>
            <person name="Cros-Aarteil S."/>
            <person name="Calhoun S."/>
            <person name="Kuo A."/>
            <person name="Mondo S."/>
            <person name="Pangilinan J."/>
            <person name="Riley R."/>
            <person name="LaButti K."/>
            <person name="Andreopoulos B."/>
            <person name="Lipzen A."/>
            <person name="Chen C."/>
            <person name="Yanf M."/>
            <person name="Daum C."/>
            <person name="Ng V."/>
            <person name="Clum A."/>
            <person name="Steindorff A."/>
            <person name="Ohm R."/>
            <person name="Martin F."/>
            <person name="Silar P."/>
            <person name="Natvig D."/>
            <person name="Lalanne C."/>
            <person name="Gautier V."/>
            <person name="Ament-velasquez S.L."/>
            <person name="Kruys A."/>
            <person name="Hutchinson M.I."/>
            <person name="Powell A.J."/>
            <person name="Barry K."/>
            <person name="Miller A.N."/>
            <person name="Grigoriev I.V."/>
            <person name="Debuchy R."/>
            <person name="Gladieux P."/>
            <person name="Thoren M.H."/>
            <person name="Johannesson H."/>
        </authorList>
    </citation>
    <scope>NUCLEOTIDE SEQUENCE</scope>
    <source>
        <strain evidence="13">FGSC 1904</strain>
    </source>
</reference>
<dbReference type="InterPro" id="IPR039507">
    <property type="entry name" value="PIG-A/GPI3"/>
</dbReference>
<comment type="caution">
    <text evidence="13">The sequence shown here is derived from an EMBL/GenBank/DDBJ whole genome shotgun (WGS) entry which is preliminary data.</text>
</comment>
<evidence type="ECO:0000256" key="1">
    <source>
        <dbReference type="ARBA" id="ARBA00003265"/>
    </source>
</evidence>
<evidence type="ECO:0000256" key="8">
    <source>
        <dbReference type="ARBA" id="ARBA00068617"/>
    </source>
</evidence>
<dbReference type="SUPFAM" id="SSF53756">
    <property type="entry name" value="UDP-Glycosyltransferase/glycogen phosphorylase"/>
    <property type="match status" value="1"/>
</dbReference>
<evidence type="ECO:0000313" key="14">
    <source>
        <dbReference type="Proteomes" id="UP001281003"/>
    </source>
</evidence>
<keyword evidence="14" id="KW-1185">Reference proteome</keyword>
<dbReference type="Proteomes" id="UP001281003">
    <property type="component" value="Unassembled WGS sequence"/>
</dbReference>
<sequence length="541" mass="59984">MAPTYRIAMVCDFFFPQPGGIESHIYQLSTKLIDRGHKVIIITHAYEGRTGVRYLTNGLKVYHVPFLVIYRSATFPTVFSFFPVFRNIVLRERIDIVHGHASLSSLCHEAILHARTMGLRTVFTDHSLFGFADAASILTNKLLKFALSDVDHVICVSHTCKENTVLRASLDPLMVSVIPNAVVAENFRPLGYPSTSTSSSTPPSSISSPQPGLPPPPPPPTSSNPPVPPRRILGPHDPITIVVISRLFYNKGTDLLTAAIPRILSSHPNTRFIIAGSGPKSIDLEQMIEQNVLQDRVEMLGPIRHSEVRDVMVRGHIYLHPSLTEAFGTVIVEAASCGLYVVCTQVGGIPEVLPGHMTVFAKPEEDDLVAATGRAIAALRRNEVRTELFHEQVKNMYSWTNVAERTERVYNGISGAISEAEFYGYDLHLPKNTGGGSGWTTAVTATRGMRSGVQSFALIDRLKRYYGCGVWAGKLFCVCVIVDYLLYLFLELVFPREKIDVCPDWPRKKKMIDTKGGGEGGGLEWGDVEEYRRRSRPSRLR</sequence>
<evidence type="ECO:0000256" key="4">
    <source>
        <dbReference type="ARBA" id="ARBA00022502"/>
    </source>
</evidence>
<evidence type="ECO:0000259" key="11">
    <source>
        <dbReference type="Pfam" id="PF00534"/>
    </source>
</evidence>
<dbReference type="InterPro" id="IPR001296">
    <property type="entry name" value="Glyco_trans_1"/>
</dbReference>
<dbReference type="Pfam" id="PF08288">
    <property type="entry name" value="PIGA"/>
    <property type="match status" value="1"/>
</dbReference>
<dbReference type="GO" id="GO:0017176">
    <property type="term" value="F:phosphatidylinositol N-acetylglucosaminyltransferase activity"/>
    <property type="evidence" value="ECO:0007669"/>
    <property type="project" value="UniProtKB-EC"/>
</dbReference>
<proteinExistence type="predicted"/>
<evidence type="ECO:0000256" key="3">
    <source>
        <dbReference type="ARBA" id="ARBA00012420"/>
    </source>
</evidence>
<dbReference type="FunFam" id="3.40.50.2000:FF:000026">
    <property type="entry name" value="Phosphatidylinositol N-acetylglucosaminyltransferase subunit A"/>
    <property type="match status" value="1"/>
</dbReference>
<keyword evidence="4" id="KW-0337">GPI-anchor biosynthesis</keyword>
<evidence type="ECO:0000256" key="7">
    <source>
        <dbReference type="ARBA" id="ARBA00032160"/>
    </source>
</evidence>
<keyword evidence="10" id="KW-0812">Transmembrane</keyword>